<proteinExistence type="predicted"/>
<protein>
    <submittedName>
        <fullName evidence="1">Uncharacterized protein</fullName>
    </submittedName>
</protein>
<organism evidence="1 2">
    <name type="scientific">Trichinella pseudospiralis</name>
    <name type="common">Parasitic roundworm</name>
    <dbReference type="NCBI Taxonomy" id="6337"/>
    <lineage>
        <taxon>Eukaryota</taxon>
        <taxon>Metazoa</taxon>
        <taxon>Ecdysozoa</taxon>
        <taxon>Nematoda</taxon>
        <taxon>Enoplea</taxon>
        <taxon>Dorylaimia</taxon>
        <taxon>Trichinellida</taxon>
        <taxon>Trichinellidae</taxon>
        <taxon>Trichinella</taxon>
    </lineage>
</organism>
<reference evidence="1 2" key="1">
    <citation type="submission" date="2015-01" db="EMBL/GenBank/DDBJ databases">
        <title>Evolution of Trichinella species and genotypes.</title>
        <authorList>
            <person name="Korhonen P.K."/>
            <person name="Edoardo P."/>
            <person name="Giuseppe L.R."/>
            <person name="Gasser R.B."/>
        </authorList>
    </citation>
    <scope>NUCLEOTIDE SEQUENCE [LARGE SCALE GENOMIC DNA]</scope>
    <source>
        <strain evidence="1">ISS141</strain>
    </source>
</reference>
<dbReference type="Proteomes" id="UP000054815">
    <property type="component" value="Unassembled WGS sequence"/>
</dbReference>
<dbReference type="EMBL" id="JYDU01000223">
    <property type="protein sequence ID" value="KRX88767.1"/>
    <property type="molecule type" value="Genomic_DNA"/>
</dbReference>
<evidence type="ECO:0000313" key="1">
    <source>
        <dbReference type="EMBL" id="KRX88767.1"/>
    </source>
</evidence>
<gene>
    <name evidence="1" type="ORF">T4E_1319</name>
</gene>
<sequence length="123" mass="13795">MDSKAKLMPLPSLIMDNWKKVLFLKQADNLNCSLSLALTSNANFHYPLRCWKQLRPGPSDTTTVINLQLDNMTDSLCLTIYQRRDPQFTGYSCIGVIFDRHLVRCNYCLPEIAAAAAAAVNVS</sequence>
<comment type="caution">
    <text evidence="1">The sequence shown here is derived from an EMBL/GenBank/DDBJ whole genome shotgun (WGS) entry which is preliminary data.</text>
</comment>
<accession>A0A0V0XLD4</accession>
<dbReference type="AlphaFoldDB" id="A0A0V0XLD4"/>
<evidence type="ECO:0000313" key="2">
    <source>
        <dbReference type="Proteomes" id="UP000054815"/>
    </source>
</evidence>
<name>A0A0V0XLD4_TRIPS</name>